<keyword evidence="10" id="KW-1185">Reference proteome</keyword>
<dbReference type="PANTHER" id="PTHR42865">
    <property type="entry name" value="PROTON/GLUTAMATE-ASPARTATE SYMPORTER"/>
    <property type="match status" value="1"/>
</dbReference>
<feature type="transmembrane region" description="Helical" evidence="8">
    <location>
        <begin position="48"/>
        <end position="66"/>
    </location>
</feature>
<keyword evidence="3" id="KW-1003">Cell membrane</keyword>
<comment type="subcellular location">
    <subcellularLocation>
        <location evidence="1">Cell membrane</location>
        <topology evidence="1">Multi-pass membrane protein</topology>
    </subcellularLocation>
</comment>
<dbReference type="InterPro" id="IPR001991">
    <property type="entry name" value="Na-dicarboxylate_symporter"/>
</dbReference>
<organism evidence="9 10">
    <name type="scientific">Pectinatus haikarae</name>
    <dbReference type="NCBI Taxonomy" id="349096"/>
    <lineage>
        <taxon>Bacteria</taxon>
        <taxon>Bacillati</taxon>
        <taxon>Bacillota</taxon>
        <taxon>Negativicutes</taxon>
        <taxon>Selenomonadales</taxon>
        <taxon>Selenomonadaceae</taxon>
        <taxon>Pectinatus</taxon>
    </lineage>
</organism>
<evidence type="ECO:0000256" key="5">
    <source>
        <dbReference type="ARBA" id="ARBA00022847"/>
    </source>
</evidence>
<dbReference type="InterPro" id="IPR018107">
    <property type="entry name" value="Na-dicarboxylate_symporter_CS"/>
</dbReference>
<evidence type="ECO:0000256" key="7">
    <source>
        <dbReference type="ARBA" id="ARBA00023136"/>
    </source>
</evidence>
<dbReference type="Proteomes" id="UP001239167">
    <property type="component" value="Unassembled WGS sequence"/>
</dbReference>
<gene>
    <name evidence="9" type="ORF">J2S01_002632</name>
</gene>
<evidence type="ECO:0000313" key="10">
    <source>
        <dbReference type="Proteomes" id="UP001239167"/>
    </source>
</evidence>
<dbReference type="SUPFAM" id="SSF118215">
    <property type="entry name" value="Proton glutamate symport protein"/>
    <property type="match status" value="1"/>
</dbReference>
<evidence type="ECO:0000256" key="4">
    <source>
        <dbReference type="ARBA" id="ARBA00022692"/>
    </source>
</evidence>
<protein>
    <submittedName>
        <fullName evidence="9">Proton glutamate symport protein</fullName>
    </submittedName>
</protein>
<proteinExistence type="predicted"/>
<dbReference type="Gene3D" id="1.10.3860.10">
    <property type="entry name" value="Sodium:dicarboxylate symporter"/>
    <property type="match status" value="1"/>
</dbReference>
<feature type="transmembrane region" description="Helical" evidence="8">
    <location>
        <begin position="78"/>
        <end position="97"/>
    </location>
</feature>
<keyword evidence="7 8" id="KW-0472">Membrane</keyword>
<feature type="transmembrane region" description="Helical" evidence="8">
    <location>
        <begin position="187"/>
        <end position="216"/>
    </location>
</feature>
<keyword evidence="5" id="KW-0769">Symport</keyword>
<name>A0ABT9YB79_9FIRM</name>
<feature type="transmembrane region" description="Helical" evidence="8">
    <location>
        <begin position="222"/>
        <end position="243"/>
    </location>
</feature>
<keyword evidence="6 8" id="KW-1133">Transmembrane helix</keyword>
<evidence type="ECO:0000256" key="6">
    <source>
        <dbReference type="ARBA" id="ARBA00022989"/>
    </source>
</evidence>
<dbReference type="EMBL" id="JAUSUE010000023">
    <property type="protein sequence ID" value="MDQ0204898.1"/>
    <property type="molecule type" value="Genomic_DNA"/>
</dbReference>
<feature type="transmembrane region" description="Helical" evidence="8">
    <location>
        <begin position="349"/>
        <end position="373"/>
    </location>
</feature>
<dbReference type="Pfam" id="PF00375">
    <property type="entry name" value="SDF"/>
    <property type="match status" value="1"/>
</dbReference>
<evidence type="ECO:0000256" key="8">
    <source>
        <dbReference type="SAM" id="Phobius"/>
    </source>
</evidence>
<evidence type="ECO:0000256" key="3">
    <source>
        <dbReference type="ARBA" id="ARBA00022475"/>
    </source>
</evidence>
<evidence type="ECO:0000256" key="2">
    <source>
        <dbReference type="ARBA" id="ARBA00022448"/>
    </source>
</evidence>
<feature type="transmembrane region" description="Helical" evidence="8">
    <location>
        <begin position="312"/>
        <end position="337"/>
    </location>
</feature>
<evidence type="ECO:0000313" key="9">
    <source>
        <dbReference type="EMBL" id="MDQ0204898.1"/>
    </source>
</evidence>
<dbReference type="RefSeq" id="WP_307225216.1">
    <property type="nucleotide sequence ID" value="NZ_CP116940.1"/>
</dbReference>
<sequence length="426" mass="45524">MHSEKRLPGLSTQILIGLILGAAFGYFFPEIGKQLRPVGDGFIRMIKMIIVPLIFSTLIMGIAGTGDFKKLGRLGGKAIIWFELATTVALAIGLIVINFTQPGVGVNIAVSADAGAKAAEAAHKSISMIDYVLHIIPTNIVDAFARSDMLQIIFFACFFGVGVAHIGKDGEKIVSLCRSVAEAMFKVTGYVMNLAPIGVFAMIAYTVSSFGIAMLIPLGKLILSVLLATVLFIIVLVTAASLITRLNFFHVLKALKETLLLSFSTASSEAALPIAMQRLEQLGVPKNIVTFVMPTGYSFNLDGSTLYSSATILFIAQIYGIPLSLGQQLLIMLTLMLSTKGIAGVPGAGFIVVAATATAFNLPAEGVAIILGIDRILDMIRTTCNVCGNCVATVLVAFWENDLTKETFEKSYVENFQFKASPKLHS</sequence>
<dbReference type="PRINTS" id="PR00173">
    <property type="entry name" value="EDTRNSPORT"/>
</dbReference>
<accession>A0ABT9YB79</accession>
<keyword evidence="4 8" id="KW-0812">Transmembrane</keyword>
<dbReference type="InterPro" id="IPR036458">
    <property type="entry name" value="Na:dicarbo_symporter_sf"/>
</dbReference>
<dbReference type="PANTHER" id="PTHR42865:SF7">
    <property type="entry name" value="PROTON_GLUTAMATE-ASPARTATE SYMPORTER"/>
    <property type="match status" value="1"/>
</dbReference>
<evidence type="ECO:0000256" key="1">
    <source>
        <dbReference type="ARBA" id="ARBA00004651"/>
    </source>
</evidence>
<feature type="transmembrane region" description="Helical" evidence="8">
    <location>
        <begin position="7"/>
        <end position="28"/>
    </location>
</feature>
<reference evidence="9 10" key="1">
    <citation type="submission" date="2023-07" db="EMBL/GenBank/DDBJ databases">
        <title>Genomic Encyclopedia of Type Strains, Phase IV (KMG-IV): sequencing the most valuable type-strain genomes for metagenomic binning, comparative biology and taxonomic classification.</title>
        <authorList>
            <person name="Goeker M."/>
        </authorList>
    </citation>
    <scope>NUCLEOTIDE SEQUENCE [LARGE SCALE GENOMIC DNA]</scope>
    <source>
        <strain evidence="9 10">DSM 16980</strain>
    </source>
</reference>
<dbReference type="PROSITE" id="PS00713">
    <property type="entry name" value="NA_DICARBOXYL_SYMP_1"/>
    <property type="match status" value="1"/>
</dbReference>
<comment type="caution">
    <text evidence="9">The sequence shown here is derived from an EMBL/GenBank/DDBJ whole genome shotgun (WGS) entry which is preliminary data.</text>
</comment>
<keyword evidence="2" id="KW-0813">Transport</keyword>